<proteinExistence type="predicted"/>
<sequence length="92" mass="10522">MFWNDPQAPAIFAGTLFTFESGKREEPLYPSSTDFPRIIVYTNCVFKKNVRLFCKDQVVEQISLELDSGIFLVETTNGDLDDEIPLWEAILS</sequence>
<organism evidence="1">
    <name type="scientific">Marseillevirus LCMAC201</name>
    <dbReference type="NCBI Taxonomy" id="2506605"/>
    <lineage>
        <taxon>Viruses</taxon>
        <taxon>Varidnaviria</taxon>
        <taxon>Bamfordvirae</taxon>
        <taxon>Nucleocytoviricota</taxon>
        <taxon>Megaviricetes</taxon>
        <taxon>Pimascovirales</taxon>
        <taxon>Pimascovirales incertae sedis</taxon>
        <taxon>Marseilleviridae</taxon>
    </lineage>
</organism>
<dbReference type="EMBL" id="MK500346">
    <property type="protein sequence ID" value="QBK87217.1"/>
    <property type="molecule type" value="Genomic_DNA"/>
</dbReference>
<reference evidence="1" key="1">
    <citation type="journal article" date="2019" name="MBio">
        <title>Virus Genomes from Deep Sea Sediments Expand the Ocean Megavirome and Support Independent Origins of Viral Gigantism.</title>
        <authorList>
            <person name="Backstrom D."/>
            <person name="Yutin N."/>
            <person name="Jorgensen S.L."/>
            <person name="Dharamshi J."/>
            <person name="Homa F."/>
            <person name="Zaremba-Niedwiedzka K."/>
            <person name="Spang A."/>
            <person name="Wolf Y.I."/>
            <person name="Koonin E.V."/>
            <person name="Ettema T.J."/>
        </authorList>
    </citation>
    <scope>NUCLEOTIDE SEQUENCE</scope>
</reference>
<evidence type="ECO:0000313" key="1">
    <source>
        <dbReference type="EMBL" id="QBK87217.1"/>
    </source>
</evidence>
<gene>
    <name evidence="1" type="ORF">LCMAC201_01190</name>
</gene>
<accession>A0A481YWG6</accession>
<protein>
    <submittedName>
        <fullName evidence="1">Uncharacterized protein</fullName>
    </submittedName>
</protein>
<name>A0A481YWG6_9VIRU</name>